<name>X1KIP7_9ZZZZ</name>
<comment type="caution">
    <text evidence="2">The sequence shown here is derived from an EMBL/GenBank/DDBJ whole genome shotgun (WGS) entry which is preliminary data.</text>
</comment>
<accession>X1KIP7</accession>
<sequence length="51" mass="5985">MKNIKDIAHHIICLLINQYGSLKYLSPIETEELDIIIRPIIDNIKVKINRK</sequence>
<evidence type="ECO:0000313" key="2">
    <source>
        <dbReference type="EMBL" id="GAI06937.1"/>
    </source>
</evidence>
<gene>
    <name evidence="1" type="ORF">S03H2_02564</name>
    <name evidence="2" type="ORF">S06H3_08210</name>
</gene>
<reference evidence="2" key="1">
    <citation type="journal article" date="2014" name="Front. Microbiol.">
        <title>High frequency of phylogenetically diverse reductive dehalogenase-homologous genes in deep subseafloor sedimentary metagenomes.</title>
        <authorList>
            <person name="Kawai M."/>
            <person name="Futagami T."/>
            <person name="Toyoda A."/>
            <person name="Takaki Y."/>
            <person name="Nishi S."/>
            <person name="Hori S."/>
            <person name="Arai W."/>
            <person name="Tsubouchi T."/>
            <person name="Morono Y."/>
            <person name="Uchiyama I."/>
            <person name="Ito T."/>
            <person name="Fujiyama A."/>
            <person name="Inagaki F."/>
            <person name="Takami H."/>
        </authorList>
    </citation>
    <scope>NUCLEOTIDE SEQUENCE</scope>
    <source>
        <strain evidence="2">Expedition CK06-06</strain>
    </source>
</reference>
<proteinExistence type="predicted"/>
<dbReference type="AlphaFoldDB" id="X1KIP7"/>
<organism evidence="2">
    <name type="scientific">marine sediment metagenome</name>
    <dbReference type="NCBI Taxonomy" id="412755"/>
    <lineage>
        <taxon>unclassified sequences</taxon>
        <taxon>metagenomes</taxon>
        <taxon>ecological metagenomes</taxon>
    </lineage>
</organism>
<dbReference type="EMBL" id="BARV01003433">
    <property type="protein sequence ID" value="GAI06937.1"/>
    <property type="molecule type" value="Genomic_DNA"/>
</dbReference>
<protein>
    <submittedName>
        <fullName evidence="2">Uncharacterized protein</fullName>
    </submittedName>
</protein>
<dbReference type="EMBL" id="BARU01000870">
    <property type="protein sequence ID" value="GAH26042.1"/>
    <property type="molecule type" value="Genomic_DNA"/>
</dbReference>
<evidence type="ECO:0000313" key="1">
    <source>
        <dbReference type="EMBL" id="GAH26042.1"/>
    </source>
</evidence>